<reference evidence="3" key="1">
    <citation type="journal article" date="2018" name="DNA Res.">
        <title>Multiple hybrid de novo genome assembly of finger millet, an orphan allotetraploid crop.</title>
        <authorList>
            <person name="Hatakeyama M."/>
            <person name="Aluri S."/>
            <person name="Balachadran M.T."/>
            <person name="Sivarajan S.R."/>
            <person name="Patrignani A."/>
            <person name="Gruter S."/>
            <person name="Poveda L."/>
            <person name="Shimizu-Inatsugi R."/>
            <person name="Baeten J."/>
            <person name="Francoijs K.J."/>
            <person name="Nataraja K.N."/>
            <person name="Reddy Y.A.N."/>
            <person name="Phadnis S."/>
            <person name="Ravikumar R.L."/>
            <person name="Schlapbach R."/>
            <person name="Sreeman S.M."/>
            <person name="Shimizu K.K."/>
        </authorList>
    </citation>
    <scope>NUCLEOTIDE SEQUENCE</scope>
</reference>
<evidence type="ECO:0000256" key="1">
    <source>
        <dbReference type="SAM" id="MobiDB-lite"/>
    </source>
</evidence>
<evidence type="ECO:0000256" key="2">
    <source>
        <dbReference type="SAM" id="SignalP"/>
    </source>
</evidence>
<dbReference type="EMBL" id="BQKI01000109">
    <property type="protein sequence ID" value="GJN40267.1"/>
    <property type="molecule type" value="Genomic_DNA"/>
</dbReference>
<feature type="chain" id="PRO_5043977655" evidence="2">
    <location>
        <begin position="19"/>
        <end position="84"/>
    </location>
</feature>
<protein>
    <submittedName>
        <fullName evidence="3">Uncharacterized protein</fullName>
    </submittedName>
</protein>
<feature type="region of interest" description="Disordered" evidence="1">
    <location>
        <begin position="19"/>
        <end position="43"/>
    </location>
</feature>
<evidence type="ECO:0000313" key="3">
    <source>
        <dbReference type="EMBL" id="GJN40267.1"/>
    </source>
</evidence>
<proteinExistence type="predicted"/>
<gene>
    <name evidence="3" type="primary">gb29460</name>
    <name evidence="3" type="ORF">PR202_gb29460</name>
</gene>
<evidence type="ECO:0000313" key="4">
    <source>
        <dbReference type="Proteomes" id="UP001054889"/>
    </source>
</evidence>
<name>A0AAV5FZW9_ELECO</name>
<feature type="compositionally biased region" description="Basic residues" evidence="1">
    <location>
        <begin position="20"/>
        <end position="40"/>
    </location>
</feature>
<dbReference type="AlphaFoldDB" id="A0AAV5FZW9"/>
<organism evidence="3 4">
    <name type="scientific">Eleusine coracana subsp. coracana</name>
    <dbReference type="NCBI Taxonomy" id="191504"/>
    <lineage>
        <taxon>Eukaryota</taxon>
        <taxon>Viridiplantae</taxon>
        <taxon>Streptophyta</taxon>
        <taxon>Embryophyta</taxon>
        <taxon>Tracheophyta</taxon>
        <taxon>Spermatophyta</taxon>
        <taxon>Magnoliopsida</taxon>
        <taxon>Liliopsida</taxon>
        <taxon>Poales</taxon>
        <taxon>Poaceae</taxon>
        <taxon>PACMAD clade</taxon>
        <taxon>Chloridoideae</taxon>
        <taxon>Cynodonteae</taxon>
        <taxon>Eleusininae</taxon>
        <taxon>Eleusine</taxon>
    </lineage>
</organism>
<reference evidence="3" key="2">
    <citation type="submission" date="2021-12" db="EMBL/GenBank/DDBJ databases">
        <title>Resequencing data analysis of finger millet.</title>
        <authorList>
            <person name="Hatakeyama M."/>
            <person name="Aluri S."/>
            <person name="Balachadran M.T."/>
            <person name="Sivarajan S.R."/>
            <person name="Poveda L."/>
            <person name="Shimizu-Inatsugi R."/>
            <person name="Schlapbach R."/>
            <person name="Sreeman S.M."/>
            <person name="Shimizu K.K."/>
        </authorList>
    </citation>
    <scope>NUCLEOTIDE SEQUENCE</scope>
</reference>
<accession>A0AAV5FZW9</accession>
<keyword evidence="4" id="KW-1185">Reference proteome</keyword>
<feature type="signal peptide" evidence="2">
    <location>
        <begin position="1"/>
        <end position="18"/>
    </location>
</feature>
<keyword evidence="2" id="KW-0732">Signal</keyword>
<sequence length="84" mass="9894">MTPLSQLLLLPLLAVASAKPRPHRRPPAASLRRRPRRGPHHTVLLTNQTEKGGRLSMVDIYYDWLRRRYLNVLRSRLWDTRSRS</sequence>
<dbReference type="Proteomes" id="UP001054889">
    <property type="component" value="Unassembled WGS sequence"/>
</dbReference>
<comment type="caution">
    <text evidence="3">The sequence shown here is derived from an EMBL/GenBank/DDBJ whole genome shotgun (WGS) entry which is preliminary data.</text>
</comment>